<dbReference type="Pfam" id="PF10727">
    <property type="entry name" value="Rossmann-like"/>
    <property type="match status" value="1"/>
</dbReference>
<dbReference type="EMBL" id="FNXY01000009">
    <property type="protein sequence ID" value="SEJ54334.1"/>
    <property type="molecule type" value="Genomic_DNA"/>
</dbReference>
<evidence type="ECO:0000259" key="2">
    <source>
        <dbReference type="Pfam" id="PF10728"/>
    </source>
</evidence>
<name>A0A1H6ZQ78_9BACT</name>
<dbReference type="Gene3D" id="1.10.1040.20">
    <property type="entry name" value="ProC-like, C-terminal domain"/>
    <property type="match status" value="1"/>
</dbReference>
<dbReference type="STRING" id="408657.SAMN04487995_5192"/>
<organism evidence="3 4">
    <name type="scientific">Dyadobacter koreensis</name>
    <dbReference type="NCBI Taxonomy" id="408657"/>
    <lineage>
        <taxon>Bacteria</taxon>
        <taxon>Pseudomonadati</taxon>
        <taxon>Bacteroidota</taxon>
        <taxon>Cytophagia</taxon>
        <taxon>Cytophagales</taxon>
        <taxon>Spirosomataceae</taxon>
        <taxon>Dyadobacter</taxon>
    </lineage>
</organism>
<protein>
    <submittedName>
        <fullName evidence="3">Predicted oxidoreductase, contains short-chain dehydrogenase (SDR) and DUF2520 domains</fullName>
    </submittedName>
</protein>
<dbReference type="RefSeq" id="WP_090340124.1">
    <property type="nucleotide sequence ID" value="NZ_FNXY01000009.1"/>
</dbReference>
<dbReference type="Gene3D" id="3.40.50.720">
    <property type="entry name" value="NAD(P)-binding Rossmann-like Domain"/>
    <property type="match status" value="1"/>
</dbReference>
<dbReference type="SUPFAM" id="SSF51735">
    <property type="entry name" value="NAD(P)-binding Rossmann-fold domains"/>
    <property type="match status" value="1"/>
</dbReference>
<dbReference type="SUPFAM" id="SSF48179">
    <property type="entry name" value="6-phosphogluconate dehydrogenase C-terminal domain-like"/>
    <property type="match status" value="1"/>
</dbReference>
<evidence type="ECO:0000259" key="1">
    <source>
        <dbReference type="Pfam" id="PF10727"/>
    </source>
</evidence>
<dbReference type="PANTHER" id="PTHR40459:SF1">
    <property type="entry name" value="CONSERVED HYPOTHETICAL ALANINE AND LEUCINE RICH PROTEIN"/>
    <property type="match status" value="1"/>
</dbReference>
<feature type="domain" description="Putative oxidoreductase/dehydrogenase Rossmann-like" evidence="1">
    <location>
        <begin position="2"/>
        <end position="102"/>
    </location>
</feature>
<dbReference type="InterPro" id="IPR037108">
    <property type="entry name" value="TM1727-like_C_sf"/>
</dbReference>
<dbReference type="OrthoDB" id="9810755at2"/>
<dbReference type="InterPro" id="IPR019665">
    <property type="entry name" value="OxRdtase/DH_put_Rossmann_dom"/>
</dbReference>
<proteinExistence type="predicted"/>
<dbReference type="AlphaFoldDB" id="A0A1H6ZQ78"/>
<feature type="domain" description="DUF2520" evidence="2">
    <location>
        <begin position="134"/>
        <end position="260"/>
    </location>
</feature>
<keyword evidence="4" id="KW-1185">Reference proteome</keyword>
<accession>A0A1H6ZQ78</accession>
<dbReference type="Pfam" id="PF10728">
    <property type="entry name" value="DUF2520"/>
    <property type="match status" value="1"/>
</dbReference>
<dbReference type="InterPro" id="IPR036291">
    <property type="entry name" value="NAD(P)-bd_dom_sf"/>
</dbReference>
<dbReference type="PANTHER" id="PTHR40459">
    <property type="entry name" value="CONSERVED HYPOTHETICAL ALANINE AND LEUCINE RICH PROTEIN"/>
    <property type="match status" value="1"/>
</dbReference>
<evidence type="ECO:0000313" key="4">
    <source>
        <dbReference type="Proteomes" id="UP000199532"/>
    </source>
</evidence>
<sequence length="268" mass="30308">MKISFIGAGNVAWHLSQAFEDAGHVICEVYSRDTQKARQLVSLLYDSEIQPDLNFSESDTQIIFITVSDDALKSVIERIVLPEGVIVVHTSGTRSLAELQNLLEIYSDVPVQTGVFYPLQTFTKEVPMDYKTLPICVEGTSDIVETRLTNLADSISKYVRHVDSDERFILHVAAVFASNFTNHLLSISHDLLAREQMSFDLLKPLINTTIQKALQSEDPALGQTGPAKRGDWATTGRHLEYLQEINPDWTDIYRLMTERIRTRHMVNE</sequence>
<dbReference type="InterPro" id="IPR008927">
    <property type="entry name" value="6-PGluconate_DH-like_C_sf"/>
</dbReference>
<dbReference type="Proteomes" id="UP000199532">
    <property type="component" value="Unassembled WGS sequence"/>
</dbReference>
<dbReference type="InterPro" id="IPR018931">
    <property type="entry name" value="DUF2520"/>
</dbReference>
<evidence type="ECO:0000313" key="3">
    <source>
        <dbReference type="EMBL" id="SEJ54334.1"/>
    </source>
</evidence>
<reference evidence="3 4" key="1">
    <citation type="submission" date="2016-10" db="EMBL/GenBank/DDBJ databases">
        <authorList>
            <person name="de Groot N.N."/>
        </authorList>
    </citation>
    <scope>NUCLEOTIDE SEQUENCE [LARGE SCALE GENOMIC DNA]</scope>
    <source>
        <strain evidence="3 4">DSM 19938</strain>
    </source>
</reference>
<gene>
    <name evidence="3" type="ORF">SAMN04487995_5192</name>
</gene>